<dbReference type="EMBL" id="JALPRX010000172">
    <property type="protein sequence ID" value="MCK8788060.1"/>
    <property type="molecule type" value="Genomic_DNA"/>
</dbReference>
<dbReference type="Gene3D" id="3.90.1570.10">
    <property type="entry name" value="tt1808, chain A"/>
    <property type="match status" value="1"/>
</dbReference>
<dbReference type="RefSeq" id="WP_248670102.1">
    <property type="nucleotide sequence ID" value="NZ_JALPRX010000172.1"/>
</dbReference>
<keyword evidence="2" id="KW-0378">Hydrolase</keyword>
<dbReference type="GO" id="GO:0004519">
    <property type="term" value="F:endonuclease activity"/>
    <property type="evidence" value="ECO:0007669"/>
    <property type="project" value="UniProtKB-KW"/>
</dbReference>
<gene>
    <name evidence="2" type="ORF">M0638_27265</name>
</gene>
<organism evidence="2 3">
    <name type="scientific">Roseomonas acroporae</name>
    <dbReference type="NCBI Taxonomy" id="2937791"/>
    <lineage>
        <taxon>Bacteria</taxon>
        <taxon>Pseudomonadati</taxon>
        <taxon>Pseudomonadota</taxon>
        <taxon>Alphaproteobacteria</taxon>
        <taxon>Acetobacterales</taxon>
        <taxon>Roseomonadaceae</taxon>
        <taxon>Roseomonas</taxon>
    </lineage>
</organism>
<dbReference type="CDD" id="cd06260">
    <property type="entry name" value="DUF820-like"/>
    <property type="match status" value="1"/>
</dbReference>
<proteinExistence type="predicted"/>
<evidence type="ECO:0000313" key="2">
    <source>
        <dbReference type="EMBL" id="MCK8788060.1"/>
    </source>
</evidence>
<dbReference type="Pfam" id="PF05685">
    <property type="entry name" value="Uma2"/>
    <property type="match status" value="1"/>
</dbReference>
<keyword evidence="2" id="KW-0540">Nuclease</keyword>
<reference evidence="2" key="1">
    <citation type="submission" date="2022-04" db="EMBL/GenBank/DDBJ databases">
        <title>Roseomonas acroporae sp. nov., isolated from coral Acropora digitifera.</title>
        <authorList>
            <person name="Sun H."/>
        </authorList>
    </citation>
    <scope>NUCLEOTIDE SEQUENCE</scope>
    <source>
        <strain evidence="2">NAR14</strain>
    </source>
</reference>
<protein>
    <submittedName>
        <fullName evidence="2">Uma2 family endonuclease</fullName>
    </submittedName>
</protein>
<sequence length="189" mass="20468">MSVPQPKLPHLANRAEYRAWTAAQPRGRFERIAGEVVAMAPERIAHVRVKARLWQALDRAIQDAGLLCDALPDGVTVEVGEDTDYEPDAVVNCGAPIPGDAIAAPNPLIVAEVLSPSTRSVDSGAKLADYFRLSSVMHYLILRADRPQVIHHRRNGPSLLTEIVTTGALSLDPPGITIGIDEIYAPPMR</sequence>
<comment type="caution">
    <text evidence="2">The sequence shown here is derived from an EMBL/GenBank/DDBJ whole genome shotgun (WGS) entry which is preliminary data.</text>
</comment>
<dbReference type="InterPro" id="IPR012296">
    <property type="entry name" value="Nuclease_put_TT1808"/>
</dbReference>
<dbReference type="PANTHER" id="PTHR36558:SF1">
    <property type="entry name" value="RESTRICTION ENDONUCLEASE DOMAIN-CONTAINING PROTEIN-RELATED"/>
    <property type="match status" value="1"/>
</dbReference>
<dbReference type="PANTHER" id="PTHR36558">
    <property type="entry name" value="GLR1098 PROTEIN"/>
    <property type="match status" value="1"/>
</dbReference>
<feature type="domain" description="Putative restriction endonuclease" evidence="1">
    <location>
        <begin position="15"/>
        <end position="166"/>
    </location>
</feature>
<name>A0A9X1YFA4_9PROT</name>
<dbReference type="AlphaFoldDB" id="A0A9X1YFA4"/>
<keyword evidence="2" id="KW-0255">Endonuclease</keyword>
<dbReference type="InterPro" id="IPR008538">
    <property type="entry name" value="Uma2"/>
</dbReference>
<dbReference type="SUPFAM" id="SSF52980">
    <property type="entry name" value="Restriction endonuclease-like"/>
    <property type="match status" value="1"/>
</dbReference>
<dbReference type="Proteomes" id="UP001139516">
    <property type="component" value="Unassembled WGS sequence"/>
</dbReference>
<accession>A0A9X1YFA4</accession>
<keyword evidence="3" id="KW-1185">Reference proteome</keyword>
<evidence type="ECO:0000259" key="1">
    <source>
        <dbReference type="Pfam" id="PF05685"/>
    </source>
</evidence>
<dbReference type="InterPro" id="IPR011335">
    <property type="entry name" value="Restrct_endonuc-II-like"/>
</dbReference>
<evidence type="ECO:0000313" key="3">
    <source>
        <dbReference type="Proteomes" id="UP001139516"/>
    </source>
</evidence>